<dbReference type="AlphaFoldDB" id="A0A1N7KP79"/>
<gene>
    <name evidence="1" type="ORF">SAMN05421795_1025</name>
</gene>
<evidence type="ECO:0000313" key="2">
    <source>
        <dbReference type="Proteomes" id="UP000186098"/>
    </source>
</evidence>
<keyword evidence="2" id="KW-1185">Reference proteome</keyword>
<sequence length="166" mass="18438">MKQNLIYRGPEPSHATRPIARRSKGSLRGSMVAALPGFPPPRTIQFESALEYAFLCLMLVRGDVHHIQEQPPAVSFPGTDGRPAHHVFDFLITLTSGERIAVAIKPMSRVLHLNFVFQLENITAAVSKRFADRVLLVTEQHIDRAKAADAARRLAKARPQLTEVAQ</sequence>
<reference evidence="2" key="1">
    <citation type="submission" date="2017-01" db="EMBL/GenBank/DDBJ databases">
        <authorList>
            <person name="Varghese N."/>
            <person name="Submissions S."/>
        </authorList>
    </citation>
    <scope>NUCLEOTIDE SEQUENCE [LARGE SCALE GENOMIC DNA]</scope>
    <source>
        <strain evidence="2">DSM 18714</strain>
    </source>
</reference>
<proteinExistence type="predicted"/>
<dbReference type="RefSeq" id="WP_235816201.1">
    <property type="nucleotide sequence ID" value="NZ_FTOM01000002.1"/>
</dbReference>
<accession>A0A1N7KP79</accession>
<dbReference type="Proteomes" id="UP000186098">
    <property type="component" value="Unassembled WGS sequence"/>
</dbReference>
<organism evidence="1 2">
    <name type="scientific">Phaeovulum vinaykumarii</name>
    <dbReference type="NCBI Taxonomy" id="407234"/>
    <lineage>
        <taxon>Bacteria</taxon>
        <taxon>Pseudomonadati</taxon>
        <taxon>Pseudomonadota</taxon>
        <taxon>Alphaproteobacteria</taxon>
        <taxon>Rhodobacterales</taxon>
        <taxon>Paracoccaceae</taxon>
        <taxon>Phaeovulum</taxon>
    </lineage>
</organism>
<evidence type="ECO:0008006" key="3">
    <source>
        <dbReference type="Google" id="ProtNLM"/>
    </source>
</evidence>
<dbReference type="EMBL" id="FTOM01000002">
    <property type="protein sequence ID" value="SIS63341.1"/>
    <property type="molecule type" value="Genomic_DNA"/>
</dbReference>
<protein>
    <recommendedName>
        <fullName evidence="3">TnsA endonuclease N-terminal domain-containing protein</fullName>
    </recommendedName>
</protein>
<name>A0A1N7KP79_9RHOB</name>
<evidence type="ECO:0000313" key="1">
    <source>
        <dbReference type="EMBL" id="SIS63341.1"/>
    </source>
</evidence>